<feature type="region of interest" description="Disordered" evidence="1">
    <location>
        <begin position="1"/>
        <end position="42"/>
    </location>
</feature>
<evidence type="ECO:0000256" key="1">
    <source>
        <dbReference type="SAM" id="MobiDB-lite"/>
    </source>
</evidence>
<dbReference type="Proteomes" id="UP000229056">
    <property type="component" value="Unassembled WGS sequence"/>
</dbReference>
<dbReference type="AlphaFoldDB" id="A0A2H0W2Y0"/>
<organism evidence="2 3">
    <name type="scientific">Candidatus Buchananbacteria bacterium CG10_big_fil_rev_8_21_14_0_10_33_19</name>
    <dbReference type="NCBI Taxonomy" id="1974525"/>
    <lineage>
        <taxon>Bacteria</taxon>
        <taxon>Candidatus Buchananiibacteriota</taxon>
    </lineage>
</organism>
<comment type="caution">
    <text evidence="2">The sequence shown here is derived from an EMBL/GenBank/DDBJ whole genome shotgun (WGS) entry which is preliminary data.</text>
</comment>
<feature type="compositionally biased region" description="Basic and acidic residues" evidence="1">
    <location>
        <begin position="1"/>
        <end position="33"/>
    </location>
</feature>
<dbReference type="EMBL" id="PEZY01000012">
    <property type="protein sequence ID" value="PIS05694.1"/>
    <property type="molecule type" value="Genomic_DNA"/>
</dbReference>
<proteinExistence type="predicted"/>
<evidence type="ECO:0000313" key="3">
    <source>
        <dbReference type="Proteomes" id="UP000229056"/>
    </source>
</evidence>
<name>A0A2H0W2Y0_9BACT</name>
<gene>
    <name evidence="2" type="ORF">COT80_02900</name>
</gene>
<protein>
    <submittedName>
        <fullName evidence="2">Uncharacterized protein</fullName>
    </submittedName>
</protein>
<sequence>MSEKSSNKDYKPFNDDNFAGEKEYLDDLKKQESESVSEEFEKYDDDLKVGLIESMVDKNKNQPDYSKPPKLELKDMMNKEGEVVDFSKAKNYHELIEMITREGTISNQLGQELPAESVINLIYKLTYQDLKKHQKEDWTNITLRHKLRETVAKLIYEYKKTDEYKTLMNVDLSGASSIEAVLDIVDQQQELIDAQGNHVEPEIILDNIKEGRLHLLPEPIRFKVIEINRRNNEQEMIDNEKNKSTSKSGSSLFGRLGRALSQLKFWGK</sequence>
<reference evidence="3" key="1">
    <citation type="submission" date="2017-09" db="EMBL/GenBank/DDBJ databases">
        <title>Depth-based differentiation of microbial function through sediment-hosted aquifers and enrichment of novel symbionts in the deep terrestrial subsurface.</title>
        <authorList>
            <person name="Probst A.J."/>
            <person name="Ladd B."/>
            <person name="Jarett J.K."/>
            <person name="Geller-Mcgrath D.E."/>
            <person name="Sieber C.M.K."/>
            <person name="Emerson J.B."/>
            <person name="Anantharaman K."/>
            <person name="Thomas B.C."/>
            <person name="Malmstrom R."/>
            <person name="Stieglmeier M."/>
            <person name="Klingl A."/>
            <person name="Woyke T."/>
            <person name="Ryan C.M."/>
            <person name="Banfield J.F."/>
        </authorList>
    </citation>
    <scope>NUCLEOTIDE SEQUENCE [LARGE SCALE GENOMIC DNA]</scope>
</reference>
<evidence type="ECO:0000313" key="2">
    <source>
        <dbReference type="EMBL" id="PIS05694.1"/>
    </source>
</evidence>
<accession>A0A2H0W2Y0</accession>